<dbReference type="HOGENOM" id="CLU_1635853_0_0_1"/>
<feature type="transmembrane region" description="Helical" evidence="11">
    <location>
        <begin position="58"/>
        <end position="79"/>
    </location>
</feature>
<evidence type="ECO:0000256" key="5">
    <source>
        <dbReference type="ARBA" id="ARBA00022792"/>
    </source>
</evidence>
<dbReference type="PANTHER" id="PTHR13313:SF0">
    <property type="entry name" value="CYTOCHROME C OXIDASE SUBUNIT 7C, MITOCHONDRIAL"/>
    <property type="match status" value="1"/>
</dbReference>
<dbReference type="InterPro" id="IPR036636">
    <property type="entry name" value="COX7C/Cox8_sf"/>
</dbReference>
<keyword evidence="9 11" id="KW-0472">Membrane</keyword>
<name>B0Y5Q7_ASPFC</name>
<organism evidence="12 13">
    <name type="scientific">Aspergillus fumigatus (strain CBS 144.89 / FGSC A1163 / CEA10)</name>
    <name type="common">Neosartorya fumigata</name>
    <dbReference type="NCBI Taxonomy" id="451804"/>
    <lineage>
        <taxon>Eukaryota</taxon>
        <taxon>Fungi</taxon>
        <taxon>Dikarya</taxon>
        <taxon>Ascomycota</taxon>
        <taxon>Pezizomycotina</taxon>
        <taxon>Eurotiomycetes</taxon>
        <taxon>Eurotiomycetidae</taxon>
        <taxon>Eurotiales</taxon>
        <taxon>Aspergillaceae</taxon>
        <taxon>Aspergillus</taxon>
        <taxon>Aspergillus subgen. Fumigati</taxon>
    </lineage>
</organism>
<keyword evidence="13" id="KW-1185">Reference proteome</keyword>
<evidence type="ECO:0000313" key="12">
    <source>
        <dbReference type="EMBL" id="EDP50092.1"/>
    </source>
</evidence>
<keyword evidence="5" id="KW-0999">Mitochondrion inner membrane</keyword>
<proteinExistence type="inferred from homology"/>
<evidence type="ECO:0000313" key="13">
    <source>
        <dbReference type="Proteomes" id="UP000001699"/>
    </source>
</evidence>
<evidence type="ECO:0000256" key="11">
    <source>
        <dbReference type="SAM" id="Phobius"/>
    </source>
</evidence>
<sequence length="149" mass="16833">MFKMNAASALRARMATSFVARRGFSTTRAQFASPYHYAEGPRSNIPFNPLTKYFFWRYWAFMITGFGAPFAIAGTFSVAKCSIIYSNSAPIQFGKPTRPVRELAYGESARASASLGTGKWREMYSILEALVLCTKFRIQWPGQQFFAVY</sequence>
<evidence type="ECO:0000256" key="9">
    <source>
        <dbReference type="ARBA" id="ARBA00023136"/>
    </source>
</evidence>
<protein>
    <recommendedName>
        <fullName evidence="10">Cytochrome c oxidase subunit 8, mitochondrial</fullName>
    </recommendedName>
</protein>
<gene>
    <name evidence="12" type="ORF">AFUB_064240</name>
</gene>
<evidence type="ECO:0000256" key="2">
    <source>
        <dbReference type="ARBA" id="ARBA00004673"/>
    </source>
</evidence>
<keyword evidence="7 11" id="KW-1133">Transmembrane helix</keyword>
<evidence type="ECO:0000256" key="10">
    <source>
        <dbReference type="ARBA" id="ARBA00071004"/>
    </source>
</evidence>
<dbReference type="InterPro" id="IPR004202">
    <property type="entry name" value="COX7C/Cox8"/>
</dbReference>
<dbReference type="UniPathway" id="UPA00705"/>
<reference evidence="12 13" key="1">
    <citation type="journal article" date="2008" name="PLoS Genet.">
        <title>Genomic islands in the pathogenic filamentous fungus Aspergillus fumigatus.</title>
        <authorList>
            <person name="Fedorova N.D."/>
            <person name="Khaldi N."/>
            <person name="Joardar V.S."/>
            <person name="Maiti R."/>
            <person name="Amedeo P."/>
            <person name="Anderson M.J."/>
            <person name="Crabtree J."/>
            <person name="Silva J.C."/>
            <person name="Badger J.H."/>
            <person name="Albarraq A."/>
            <person name="Angiuoli S."/>
            <person name="Bussey H."/>
            <person name="Bowyer P."/>
            <person name="Cotty P.J."/>
            <person name="Dyer P.S."/>
            <person name="Egan A."/>
            <person name="Galens K."/>
            <person name="Fraser-Liggett C.M."/>
            <person name="Haas B.J."/>
            <person name="Inman J.M."/>
            <person name="Kent R."/>
            <person name="Lemieux S."/>
            <person name="Malavazi I."/>
            <person name="Orvis J."/>
            <person name="Roemer T."/>
            <person name="Ronning C.M."/>
            <person name="Sundaram J.P."/>
            <person name="Sutton G."/>
            <person name="Turner G."/>
            <person name="Venter J.C."/>
            <person name="White O.R."/>
            <person name="Whitty B.R."/>
            <person name="Youngman P."/>
            <person name="Wolfe K.H."/>
            <person name="Goldman G.H."/>
            <person name="Wortman J.R."/>
            <person name="Jiang B."/>
            <person name="Denning D.W."/>
            <person name="Nierman W.C."/>
        </authorList>
    </citation>
    <scope>NUCLEOTIDE SEQUENCE [LARGE SCALE GENOMIC DNA]</scope>
    <source>
        <strain evidence="13">CBS 144.89 / FGSC A1163 / CEA10</strain>
    </source>
</reference>
<evidence type="ECO:0000256" key="3">
    <source>
        <dbReference type="ARBA" id="ARBA00010514"/>
    </source>
</evidence>
<evidence type="ECO:0000256" key="1">
    <source>
        <dbReference type="ARBA" id="ARBA00004434"/>
    </source>
</evidence>
<keyword evidence="6" id="KW-0809">Transit peptide</keyword>
<dbReference type="Proteomes" id="UP000001699">
    <property type="component" value="Unassembled WGS sequence"/>
</dbReference>
<dbReference type="VEuPathDB" id="FungiDB:AFUB_064240"/>
<keyword evidence="4 11" id="KW-0812">Transmembrane</keyword>
<dbReference type="Gene3D" id="4.10.49.10">
    <property type="entry name" value="Cytochrome c oxidase subunit VIIc"/>
    <property type="match status" value="1"/>
</dbReference>
<dbReference type="GO" id="GO:0006123">
    <property type="term" value="P:mitochondrial electron transport, cytochrome c to oxygen"/>
    <property type="evidence" value="ECO:0007669"/>
    <property type="project" value="InterPro"/>
</dbReference>
<dbReference type="PANTHER" id="PTHR13313">
    <property type="entry name" value="CYTOCHROME C OXIDASE SUBUNIT VIIC"/>
    <property type="match status" value="1"/>
</dbReference>
<evidence type="ECO:0000256" key="8">
    <source>
        <dbReference type="ARBA" id="ARBA00023128"/>
    </source>
</evidence>
<comment type="subcellular location">
    <subcellularLocation>
        <location evidence="1">Mitochondrion inner membrane</location>
        <topology evidence="1">Single-pass membrane protein</topology>
    </subcellularLocation>
</comment>
<dbReference type="Pfam" id="PF02935">
    <property type="entry name" value="COX7C"/>
    <property type="match status" value="1"/>
</dbReference>
<dbReference type="GO" id="GO:0005743">
    <property type="term" value="C:mitochondrial inner membrane"/>
    <property type="evidence" value="ECO:0007669"/>
    <property type="project" value="UniProtKB-SubCell"/>
</dbReference>
<comment type="similarity">
    <text evidence="3">Belongs to the cytochrome c oxidase VIIc family.</text>
</comment>
<evidence type="ECO:0000256" key="7">
    <source>
        <dbReference type="ARBA" id="ARBA00022989"/>
    </source>
</evidence>
<dbReference type="OrthoDB" id="9974841at2759"/>
<dbReference type="FunFam" id="4.10.49.10:FF:000001">
    <property type="entry name" value="Cytochrome c oxidase subunit 7C"/>
    <property type="match status" value="1"/>
</dbReference>
<dbReference type="AlphaFoldDB" id="B0Y5Q7"/>
<dbReference type="EMBL" id="DS499598">
    <property type="protein sequence ID" value="EDP50092.1"/>
    <property type="molecule type" value="Genomic_DNA"/>
</dbReference>
<evidence type="ECO:0000256" key="4">
    <source>
        <dbReference type="ARBA" id="ARBA00022692"/>
    </source>
</evidence>
<dbReference type="GO" id="GO:0045277">
    <property type="term" value="C:respiratory chain complex IV"/>
    <property type="evidence" value="ECO:0007669"/>
    <property type="project" value="InterPro"/>
</dbReference>
<evidence type="ECO:0000256" key="6">
    <source>
        <dbReference type="ARBA" id="ARBA00022946"/>
    </source>
</evidence>
<accession>B0Y5Q7</accession>
<keyword evidence="8" id="KW-0496">Mitochondrion</keyword>
<comment type="pathway">
    <text evidence="2">Energy metabolism; oxidative phosphorylation.</text>
</comment>